<keyword evidence="2" id="KW-1185">Reference proteome</keyword>
<reference evidence="2" key="1">
    <citation type="journal article" date="2023" name="G3 (Bethesda)">
        <title>Genome assembly and association tests identify interacting loci associated with vigor, precocity, and sex in interspecific pistachio rootstocks.</title>
        <authorList>
            <person name="Palmer W."/>
            <person name="Jacygrad E."/>
            <person name="Sagayaradj S."/>
            <person name="Cavanaugh K."/>
            <person name="Han R."/>
            <person name="Bertier L."/>
            <person name="Beede B."/>
            <person name="Kafkas S."/>
            <person name="Golino D."/>
            <person name="Preece J."/>
            <person name="Michelmore R."/>
        </authorList>
    </citation>
    <scope>NUCLEOTIDE SEQUENCE [LARGE SCALE GENOMIC DNA]</scope>
</reference>
<comment type="caution">
    <text evidence="1">The sequence shown here is derived from an EMBL/GenBank/DDBJ whole genome shotgun (WGS) entry which is preliminary data.</text>
</comment>
<accession>A0ACC1AR30</accession>
<proteinExistence type="predicted"/>
<gene>
    <name evidence="1" type="ORF">Patl1_31524</name>
</gene>
<sequence>MKFSSIIKKILGGRSLSKKSKDYRRLVMSDEKDHHHHHQSVKVRRGYVAIYVGDEAKRYEVPVKYLSFPPFLELVKQSVGDDFDTQIDGPINLTCTTETFDELLKLAKNF</sequence>
<dbReference type="Proteomes" id="UP001164250">
    <property type="component" value="Chromosome 9"/>
</dbReference>
<protein>
    <submittedName>
        <fullName evidence="1">Uncharacterized protein</fullName>
    </submittedName>
</protein>
<name>A0ACC1AR30_9ROSI</name>
<evidence type="ECO:0000313" key="2">
    <source>
        <dbReference type="Proteomes" id="UP001164250"/>
    </source>
</evidence>
<evidence type="ECO:0000313" key="1">
    <source>
        <dbReference type="EMBL" id="KAJ0089126.1"/>
    </source>
</evidence>
<dbReference type="EMBL" id="CM047905">
    <property type="protein sequence ID" value="KAJ0089126.1"/>
    <property type="molecule type" value="Genomic_DNA"/>
</dbReference>
<organism evidence="1 2">
    <name type="scientific">Pistacia atlantica</name>
    <dbReference type="NCBI Taxonomy" id="434234"/>
    <lineage>
        <taxon>Eukaryota</taxon>
        <taxon>Viridiplantae</taxon>
        <taxon>Streptophyta</taxon>
        <taxon>Embryophyta</taxon>
        <taxon>Tracheophyta</taxon>
        <taxon>Spermatophyta</taxon>
        <taxon>Magnoliopsida</taxon>
        <taxon>eudicotyledons</taxon>
        <taxon>Gunneridae</taxon>
        <taxon>Pentapetalae</taxon>
        <taxon>rosids</taxon>
        <taxon>malvids</taxon>
        <taxon>Sapindales</taxon>
        <taxon>Anacardiaceae</taxon>
        <taxon>Pistacia</taxon>
    </lineage>
</organism>